<organism evidence="1 2">
    <name type="scientific">Phytophthora boehmeriae</name>
    <dbReference type="NCBI Taxonomy" id="109152"/>
    <lineage>
        <taxon>Eukaryota</taxon>
        <taxon>Sar</taxon>
        <taxon>Stramenopiles</taxon>
        <taxon>Oomycota</taxon>
        <taxon>Peronosporomycetes</taxon>
        <taxon>Peronosporales</taxon>
        <taxon>Peronosporaceae</taxon>
        <taxon>Phytophthora</taxon>
    </lineage>
</organism>
<reference evidence="1" key="1">
    <citation type="submission" date="2021-02" db="EMBL/GenBank/DDBJ databases">
        <authorList>
            <person name="Palmer J.M."/>
        </authorList>
    </citation>
    <scope>NUCLEOTIDE SEQUENCE</scope>
    <source>
        <strain evidence="1">SCRP23</strain>
    </source>
</reference>
<gene>
    <name evidence="1" type="ORF">PHYBOEH_005698</name>
</gene>
<accession>A0A8T1X7Z9</accession>
<dbReference type="EMBL" id="JAGDFL010000003">
    <property type="protein sequence ID" value="KAG7402135.1"/>
    <property type="molecule type" value="Genomic_DNA"/>
</dbReference>
<evidence type="ECO:0000313" key="1">
    <source>
        <dbReference type="EMBL" id="KAG7402135.1"/>
    </source>
</evidence>
<dbReference type="OrthoDB" id="65716at2759"/>
<evidence type="ECO:0000313" key="2">
    <source>
        <dbReference type="Proteomes" id="UP000693981"/>
    </source>
</evidence>
<dbReference type="Proteomes" id="UP000693981">
    <property type="component" value="Unassembled WGS sequence"/>
</dbReference>
<keyword evidence="2" id="KW-1185">Reference proteome</keyword>
<sequence>MGGEGAEAILQRVEKTTDVLALQNVLPDNIEALSQTLEDLQSLVATFRVRRVLELSGPQLMQAGVDLYNAPRAALKALIEAEKTKKQEDEQIKAYPRYLLALTRFVAANIMDLSLLCSKDSGQDADMKRNSLYLDECIDVLRSFGRVGMLMLESASADCGRCEEYLTLAKEAFSSSLQLWSGIGLAYLTKFKQGFELEEVVDDLWDFCTDRVRVLQLLMESSSNALEKFQDIVASLHELQMLAPYKNSYGKNLLDLMASLSEEFCRLNQHELQSPLVEQAMRVCDSLETNGDESLTRLVDAFKQRVLTNLLQSLCATADIDRAEACYQLIPANREPKLLLLMINLYVGTNNFEKAQQLLLLLFQQDNLEDSIAGARSYAQGLAFSEEGLEIYRHLLYNYGDSSFEINLDIACNLALDESKRYQAMDEIKHLEEVILESERYERLYVRPSAELLTQKCEEMVKLLTISTSNAFVKPFLMRFNTLLMLTSTRIA</sequence>
<name>A0A8T1X7Z9_9STRA</name>
<proteinExistence type="predicted"/>
<dbReference type="AlphaFoldDB" id="A0A8T1X7Z9"/>
<protein>
    <submittedName>
        <fullName evidence="1">Uncharacterized protein</fullName>
    </submittedName>
</protein>
<comment type="caution">
    <text evidence="1">The sequence shown here is derived from an EMBL/GenBank/DDBJ whole genome shotgun (WGS) entry which is preliminary data.</text>
</comment>